<evidence type="ECO:0000313" key="1">
    <source>
        <dbReference type="EMBL" id="CAI8619823.1"/>
    </source>
</evidence>
<proteinExistence type="predicted"/>
<reference evidence="1 2" key="1">
    <citation type="submission" date="2023-01" db="EMBL/GenBank/DDBJ databases">
        <authorList>
            <person name="Kreplak J."/>
        </authorList>
    </citation>
    <scope>NUCLEOTIDE SEQUENCE [LARGE SCALE GENOMIC DNA]</scope>
</reference>
<dbReference type="AlphaFoldDB" id="A0AAV1BCA6"/>
<protein>
    <submittedName>
        <fullName evidence="1">Uncharacterized protein</fullName>
    </submittedName>
</protein>
<dbReference type="EMBL" id="OX451741">
    <property type="protein sequence ID" value="CAI8619823.1"/>
    <property type="molecule type" value="Genomic_DNA"/>
</dbReference>
<name>A0AAV1BCA6_VICFA</name>
<evidence type="ECO:0000313" key="2">
    <source>
        <dbReference type="Proteomes" id="UP001157006"/>
    </source>
</evidence>
<dbReference type="Proteomes" id="UP001157006">
    <property type="component" value="Chromosome 6"/>
</dbReference>
<sequence length="121" mass="13746">MDWYQGLHKYSDENSVWKVGSGDKINVWKDNWCGQSLVSLLQIPEYRHNNLKSTLSDIIQNKCIILPSLLVSLHSNLSQLVAEVCPNVLQADKLKWNLNDIGQLSTKDAFIHMKGHSQVSN</sequence>
<gene>
    <name evidence="1" type="ORF">VFH_VI189880</name>
</gene>
<organism evidence="1 2">
    <name type="scientific">Vicia faba</name>
    <name type="common">Broad bean</name>
    <name type="synonym">Faba vulgaris</name>
    <dbReference type="NCBI Taxonomy" id="3906"/>
    <lineage>
        <taxon>Eukaryota</taxon>
        <taxon>Viridiplantae</taxon>
        <taxon>Streptophyta</taxon>
        <taxon>Embryophyta</taxon>
        <taxon>Tracheophyta</taxon>
        <taxon>Spermatophyta</taxon>
        <taxon>Magnoliopsida</taxon>
        <taxon>eudicotyledons</taxon>
        <taxon>Gunneridae</taxon>
        <taxon>Pentapetalae</taxon>
        <taxon>rosids</taxon>
        <taxon>fabids</taxon>
        <taxon>Fabales</taxon>
        <taxon>Fabaceae</taxon>
        <taxon>Papilionoideae</taxon>
        <taxon>50 kb inversion clade</taxon>
        <taxon>NPAAA clade</taxon>
        <taxon>Hologalegina</taxon>
        <taxon>IRL clade</taxon>
        <taxon>Fabeae</taxon>
        <taxon>Vicia</taxon>
    </lineage>
</organism>
<accession>A0AAV1BCA6</accession>
<keyword evidence="2" id="KW-1185">Reference proteome</keyword>